<feature type="domain" description="DUF6129" evidence="1">
    <location>
        <begin position="26"/>
        <end position="73"/>
    </location>
</feature>
<dbReference type="EMBL" id="BSOW01000030">
    <property type="protein sequence ID" value="GLR90046.1"/>
    <property type="molecule type" value="Genomic_DNA"/>
</dbReference>
<sequence>MALGADEIADIAQELGSFDDVSQAYAALRQRYPNLSWIRCDSSDLTEIPFCSIGPFDLHLLDGADHCARITHDPMRATGIVLARRAAEL</sequence>
<dbReference type="InterPro" id="IPR046132">
    <property type="entry name" value="DUF6129"/>
</dbReference>
<dbReference type="Proteomes" id="UP001156905">
    <property type="component" value="Unassembled WGS sequence"/>
</dbReference>
<organism evidence="2 3">
    <name type="scientific">Bradyrhizobium iriomotense</name>
    <dbReference type="NCBI Taxonomy" id="441950"/>
    <lineage>
        <taxon>Bacteria</taxon>
        <taxon>Pseudomonadati</taxon>
        <taxon>Pseudomonadota</taxon>
        <taxon>Alphaproteobacteria</taxon>
        <taxon>Hyphomicrobiales</taxon>
        <taxon>Nitrobacteraceae</taxon>
        <taxon>Bradyrhizobium</taxon>
    </lineage>
</organism>
<evidence type="ECO:0000313" key="3">
    <source>
        <dbReference type="Proteomes" id="UP001156905"/>
    </source>
</evidence>
<dbReference type="RefSeq" id="WP_284272644.1">
    <property type="nucleotide sequence ID" value="NZ_BSOW01000030.1"/>
</dbReference>
<accession>A0ABQ6B987</accession>
<name>A0ABQ6B987_9BRAD</name>
<evidence type="ECO:0000313" key="2">
    <source>
        <dbReference type="EMBL" id="GLR90046.1"/>
    </source>
</evidence>
<gene>
    <name evidence="2" type="ORF">GCM10007857_67600</name>
</gene>
<keyword evidence="3" id="KW-1185">Reference proteome</keyword>
<proteinExistence type="predicted"/>
<comment type="caution">
    <text evidence="2">The sequence shown here is derived from an EMBL/GenBank/DDBJ whole genome shotgun (WGS) entry which is preliminary data.</text>
</comment>
<reference evidence="3" key="1">
    <citation type="journal article" date="2019" name="Int. J. Syst. Evol. Microbiol.">
        <title>The Global Catalogue of Microorganisms (GCM) 10K type strain sequencing project: providing services to taxonomists for standard genome sequencing and annotation.</title>
        <authorList>
            <consortium name="The Broad Institute Genomics Platform"/>
            <consortium name="The Broad Institute Genome Sequencing Center for Infectious Disease"/>
            <person name="Wu L."/>
            <person name="Ma J."/>
        </authorList>
    </citation>
    <scope>NUCLEOTIDE SEQUENCE [LARGE SCALE GENOMIC DNA]</scope>
    <source>
        <strain evidence="3">NBRC 102520</strain>
    </source>
</reference>
<evidence type="ECO:0000259" key="1">
    <source>
        <dbReference type="Pfam" id="PF19624"/>
    </source>
</evidence>
<protein>
    <recommendedName>
        <fullName evidence="1">DUF6129 domain-containing protein</fullName>
    </recommendedName>
</protein>
<dbReference type="Pfam" id="PF19624">
    <property type="entry name" value="DUF6129"/>
    <property type="match status" value="1"/>
</dbReference>